<feature type="region of interest" description="Disordered" evidence="1">
    <location>
        <begin position="1"/>
        <end position="25"/>
    </location>
</feature>
<evidence type="ECO:0000256" key="1">
    <source>
        <dbReference type="SAM" id="MobiDB-lite"/>
    </source>
</evidence>
<keyword evidence="3" id="KW-1185">Reference proteome</keyword>
<sequence>MRGRNTLYAPVDNNRNNNNNICRSVGPDKRARLDRSAEIESYSRESLLIENPVNRRAVCGSEQPVRKIGTLSSVAIVRSAHCVPICVCRTDRTGLAAAGDGAQGHHRRCRKCLGPAPVEPTNNNGQKRAPTSFVYAGHDWDDHLNEHAVVGSVVDGNGEDDEEGARAAKWYPKTSSVRHEQQVMQRIGPNANDRARPHRPAESGRGSGSGPGFFFLATRRHPKPLRVGGGTNATAHTVSAAQNQFFVYGGDGDDDDDDDDIMIYASTRRVIGGRGAGPVSAPGRFRREQQLQVSDLLGGHRRPSPSRRLQLITRNDGGDTRARAAQISAFTINVYTVTTEQQAAAAEYVWCILRPNRARARAYARTHAHARVGRQRLWSHCVRLRVRVSYVFACVRVCVCVCVCTARTTTAAAAAPTMGRAPEQQQPTPPPPSPVVSDSAVIVYSRGRARVRVRAMAATPTTRIIVVGRLRRAPAG</sequence>
<feature type="region of interest" description="Disordered" evidence="1">
    <location>
        <begin position="414"/>
        <end position="437"/>
    </location>
</feature>
<name>A0A6G0Z1U6_APHCR</name>
<gene>
    <name evidence="2" type="ORF">FWK35_00024145</name>
</gene>
<dbReference type="AlphaFoldDB" id="A0A6G0Z1U6"/>
<organism evidence="2 3">
    <name type="scientific">Aphis craccivora</name>
    <name type="common">Cowpea aphid</name>
    <dbReference type="NCBI Taxonomy" id="307492"/>
    <lineage>
        <taxon>Eukaryota</taxon>
        <taxon>Metazoa</taxon>
        <taxon>Ecdysozoa</taxon>
        <taxon>Arthropoda</taxon>
        <taxon>Hexapoda</taxon>
        <taxon>Insecta</taxon>
        <taxon>Pterygota</taxon>
        <taxon>Neoptera</taxon>
        <taxon>Paraneoptera</taxon>
        <taxon>Hemiptera</taxon>
        <taxon>Sternorrhyncha</taxon>
        <taxon>Aphidomorpha</taxon>
        <taxon>Aphidoidea</taxon>
        <taxon>Aphididae</taxon>
        <taxon>Aphidini</taxon>
        <taxon>Aphis</taxon>
        <taxon>Aphis</taxon>
    </lineage>
</organism>
<evidence type="ECO:0000313" key="3">
    <source>
        <dbReference type="Proteomes" id="UP000478052"/>
    </source>
</evidence>
<reference evidence="2 3" key="1">
    <citation type="submission" date="2019-08" db="EMBL/GenBank/DDBJ databases">
        <title>Whole genome of Aphis craccivora.</title>
        <authorList>
            <person name="Voronova N.V."/>
            <person name="Shulinski R.S."/>
            <person name="Bandarenka Y.V."/>
            <person name="Zhorov D.G."/>
            <person name="Warner D."/>
        </authorList>
    </citation>
    <scope>NUCLEOTIDE SEQUENCE [LARGE SCALE GENOMIC DNA]</scope>
    <source>
        <strain evidence="2">180601</strain>
        <tissue evidence="2">Whole Body</tissue>
    </source>
</reference>
<feature type="region of interest" description="Disordered" evidence="1">
    <location>
        <begin position="186"/>
        <end position="211"/>
    </location>
</feature>
<evidence type="ECO:0000313" key="2">
    <source>
        <dbReference type="EMBL" id="KAF0764341.1"/>
    </source>
</evidence>
<dbReference type="Proteomes" id="UP000478052">
    <property type="component" value="Unassembled WGS sequence"/>
</dbReference>
<feature type="compositionally biased region" description="Basic and acidic residues" evidence="1">
    <location>
        <begin position="193"/>
        <end position="202"/>
    </location>
</feature>
<proteinExistence type="predicted"/>
<protein>
    <submittedName>
        <fullName evidence="2">Uncharacterized protein</fullName>
    </submittedName>
</protein>
<comment type="caution">
    <text evidence="2">The sequence shown here is derived from an EMBL/GenBank/DDBJ whole genome shotgun (WGS) entry which is preliminary data.</text>
</comment>
<dbReference type="EMBL" id="VUJU01001659">
    <property type="protein sequence ID" value="KAF0764341.1"/>
    <property type="molecule type" value="Genomic_DNA"/>
</dbReference>
<accession>A0A6G0Z1U6</accession>